<dbReference type="STRING" id="33905.BTHE_1438"/>
<evidence type="ECO:0000313" key="6">
    <source>
        <dbReference type="EMBL" id="PKU93529.1"/>
    </source>
</evidence>
<accession>A0A2N3QPD0</accession>
<keyword evidence="2" id="KW-0732">Signal</keyword>
<feature type="domain" description="Leucine-binding protein" evidence="5">
    <location>
        <begin position="91"/>
        <end position="397"/>
    </location>
</feature>
<evidence type="ECO:0000256" key="4">
    <source>
        <dbReference type="SAM" id="Phobius"/>
    </source>
</evidence>
<keyword evidence="4" id="KW-0812">Transmembrane</keyword>
<organism evidence="6 7">
    <name type="scientific">Bifidobacterium thermophilum</name>
    <dbReference type="NCBI Taxonomy" id="33905"/>
    <lineage>
        <taxon>Bacteria</taxon>
        <taxon>Bacillati</taxon>
        <taxon>Actinomycetota</taxon>
        <taxon>Actinomycetes</taxon>
        <taxon>Bifidobacteriales</taxon>
        <taxon>Bifidobacteriaceae</taxon>
        <taxon>Bifidobacterium</taxon>
    </lineage>
</organism>
<keyword evidence="4" id="KW-1133">Transmembrane helix</keyword>
<dbReference type="PANTHER" id="PTHR30483">
    <property type="entry name" value="LEUCINE-SPECIFIC-BINDING PROTEIN"/>
    <property type="match status" value="1"/>
</dbReference>
<feature type="transmembrane region" description="Helical" evidence="4">
    <location>
        <begin position="49"/>
        <end position="69"/>
    </location>
</feature>
<proteinExistence type="inferred from homology"/>
<sequence length="462" mass="47857">MTGFTDTGHAMNNTAAGHEAGHASSPDNERFNRKHHHARMRRRRSARTATMRATALFAAAAFGLSGLAACGSGASSSSGSSSADSGALMLGGFFPETGSLSYLGPDTVAAFKLAVKDVNAAGGVLGKDVNTAIADSSDADHADQNTSGVQSLLAKKPGVIIGSPSSSVTKNIYKQASGSKVPVISVGATSPSLSGIDEYFFRTIAPDGVQGAVMGNVIEQDGVQNLAIAVFNDEYGTGLRKVIVNTLADSNVNIVYGKTETFDPTETNFSSLVTTLKASHPDAILVIAFDQTKALVKEMISQGIDTNKLYLTDGNTQDYSGDFDPGVLKGDAATIPGAEASDEFQKRIKSIDSSVKNFTYAAETYDAVVLSALAAQKGGAVDGATIKDNLPAVSGADGGTKCKSYKECLALIKGGKSIQYQGLTGIGPFNKDHDPSSANIGVYKFDGDNKPVFDHLQSGKVA</sequence>
<dbReference type="InterPro" id="IPR028081">
    <property type="entry name" value="Leu-bd"/>
</dbReference>
<comment type="similarity">
    <text evidence="1">Belongs to the leucine-binding protein family.</text>
</comment>
<gene>
    <name evidence="6" type="ORF">CQR47_0305</name>
</gene>
<dbReference type="InterPro" id="IPR051010">
    <property type="entry name" value="BCAA_transport"/>
</dbReference>
<feature type="region of interest" description="Disordered" evidence="3">
    <location>
        <begin position="1"/>
        <end position="47"/>
    </location>
</feature>
<comment type="caution">
    <text evidence="6">The sequence shown here is derived from an EMBL/GenBank/DDBJ whole genome shotgun (WGS) entry which is preliminary data.</text>
</comment>
<name>A0A2N3QPD0_9BIFI</name>
<dbReference type="SUPFAM" id="SSF53822">
    <property type="entry name" value="Periplasmic binding protein-like I"/>
    <property type="match status" value="1"/>
</dbReference>
<reference evidence="6 7" key="1">
    <citation type="submission" date="2017-10" db="EMBL/GenBank/DDBJ databases">
        <title>Bifidobacterium genomics.</title>
        <authorList>
            <person name="Lugli G.A."/>
            <person name="Milani C."/>
            <person name="Mancabelli L."/>
        </authorList>
    </citation>
    <scope>NUCLEOTIDE SEQUENCE [LARGE SCALE GENOMIC DNA]</scope>
    <source>
        <strain evidence="6 7">1542B</strain>
    </source>
</reference>
<dbReference type="AlphaFoldDB" id="A0A2N3QPD0"/>
<dbReference type="InterPro" id="IPR028082">
    <property type="entry name" value="Peripla_BP_I"/>
</dbReference>
<protein>
    <submittedName>
        <fullName evidence="6">Branched-chain amino acid transporter substrate-binding protein</fullName>
    </submittedName>
</protein>
<evidence type="ECO:0000313" key="7">
    <source>
        <dbReference type="Proteomes" id="UP000233727"/>
    </source>
</evidence>
<dbReference type="Proteomes" id="UP000233727">
    <property type="component" value="Unassembled WGS sequence"/>
</dbReference>
<dbReference type="PANTHER" id="PTHR30483:SF6">
    <property type="entry name" value="PERIPLASMIC BINDING PROTEIN OF ABC TRANSPORTER FOR NATURAL AMINO ACIDS"/>
    <property type="match status" value="1"/>
</dbReference>
<evidence type="ECO:0000256" key="3">
    <source>
        <dbReference type="SAM" id="MobiDB-lite"/>
    </source>
</evidence>
<evidence type="ECO:0000259" key="5">
    <source>
        <dbReference type="Pfam" id="PF13458"/>
    </source>
</evidence>
<evidence type="ECO:0000256" key="2">
    <source>
        <dbReference type="ARBA" id="ARBA00022729"/>
    </source>
</evidence>
<dbReference type="EMBL" id="PCGY01000002">
    <property type="protein sequence ID" value="PKU93529.1"/>
    <property type="molecule type" value="Genomic_DNA"/>
</dbReference>
<dbReference type="Gene3D" id="3.40.50.2300">
    <property type="match status" value="2"/>
</dbReference>
<feature type="compositionally biased region" description="Basic residues" evidence="3">
    <location>
        <begin position="32"/>
        <end position="46"/>
    </location>
</feature>
<keyword evidence="4" id="KW-0472">Membrane</keyword>
<dbReference type="Pfam" id="PF13458">
    <property type="entry name" value="Peripla_BP_6"/>
    <property type="match status" value="1"/>
</dbReference>
<evidence type="ECO:0000256" key="1">
    <source>
        <dbReference type="ARBA" id="ARBA00010062"/>
    </source>
</evidence>